<evidence type="ECO:0008006" key="3">
    <source>
        <dbReference type="Google" id="ProtNLM"/>
    </source>
</evidence>
<proteinExistence type="predicted"/>
<reference evidence="1 2" key="1">
    <citation type="journal article" date="2019" name="Microbiol. Resour. Announc.">
        <title>Draft Genome Sequence of the Most Traditional epsilon-Poly-l-Lysine Producer, Streptomyces albulus NBRC14147.</title>
        <authorList>
            <person name="Yamanaka K."/>
            <person name="Hamano Y."/>
        </authorList>
    </citation>
    <scope>NUCLEOTIDE SEQUENCE [LARGE SCALE GENOMIC DNA]</scope>
    <source>
        <strain evidence="1 2">NBRC 14147</strain>
    </source>
</reference>
<dbReference type="PANTHER" id="PTHR36303:SF1">
    <property type="entry name" value="2',3'-CYCLIC-NUCLEOTIDE 2'-PHOSPHODIESTERASE"/>
    <property type="match status" value="1"/>
</dbReference>
<protein>
    <recommendedName>
        <fullName evidence="3">Metallophosphoesterase</fullName>
    </recommendedName>
</protein>
<dbReference type="RefSeq" id="WP_016574604.1">
    <property type="nucleotide sequence ID" value="NZ_BHXC01000002.1"/>
</dbReference>
<accession>A0A401QRA6</accession>
<dbReference type="PANTHER" id="PTHR36303">
    <property type="entry name" value="2',3'-CYCLIC-NUCLEOTIDE 2'-PHOSPHODIESTERASE"/>
    <property type="match status" value="1"/>
</dbReference>
<dbReference type="InterPro" id="IPR005235">
    <property type="entry name" value="YmdB-like"/>
</dbReference>
<sequence>MIVLFCGDVVGERATERLAESLPALRRRHRVDLVVVNAENSAPNGLGMGAAQVDRLLTAGADVITGGNHSWDSEESVGLLDLPQVIRPANLAPGVPGRGVLHADAAGETVTVLNLADHCAMKSVKATAGKFLPAWDGWQQADKRGAVIVDYHGDHVLEKQIFAHAVDGEAAAVFGSHTHEATGPLYLLPGGTAFVTEVGMTGPGDGVQGFAPANLVSGLRSTGNPFSGAMPSVSVGPLVLGAVVLEVRDGRAVRMERVSWPDDQAVRGPRTTHGRAGAAA</sequence>
<dbReference type="EMBL" id="BHXC01000002">
    <property type="protein sequence ID" value="GCB87936.1"/>
    <property type="molecule type" value="Genomic_DNA"/>
</dbReference>
<dbReference type="Gene3D" id="3.60.21.10">
    <property type="match status" value="1"/>
</dbReference>
<name>A0A401QRA6_STRNR</name>
<evidence type="ECO:0000313" key="1">
    <source>
        <dbReference type="EMBL" id="GCB87936.1"/>
    </source>
</evidence>
<gene>
    <name evidence="1" type="ORF">SALB_00605</name>
</gene>
<dbReference type="Pfam" id="PF13277">
    <property type="entry name" value="YmdB"/>
    <property type="match status" value="1"/>
</dbReference>
<dbReference type="GO" id="GO:0004113">
    <property type="term" value="F:2',3'-cyclic-nucleotide 3'-phosphodiesterase activity"/>
    <property type="evidence" value="ECO:0007669"/>
    <property type="project" value="TreeGrafter"/>
</dbReference>
<organism evidence="1 2">
    <name type="scientific">Streptomyces noursei</name>
    <name type="common">Streptomyces albulus</name>
    <dbReference type="NCBI Taxonomy" id="1971"/>
    <lineage>
        <taxon>Bacteria</taxon>
        <taxon>Bacillati</taxon>
        <taxon>Actinomycetota</taxon>
        <taxon>Actinomycetes</taxon>
        <taxon>Kitasatosporales</taxon>
        <taxon>Streptomycetaceae</taxon>
        <taxon>Streptomyces</taxon>
    </lineage>
</organism>
<dbReference type="Proteomes" id="UP000288351">
    <property type="component" value="Unassembled WGS sequence"/>
</dbReference>
<dbReference type="AlphaFoldDB" id="A0A401QRA6"/>
<evidence type="ECO:0000313" key="2">
    <source>
        <dbReference type="Proteomes" id="UP000288351"/>
    </source>
</evidence>
<dbReference type="SUPFAM" id="SSF56300">
    <property type="entry name" value="Metallo-dependent phosphatases"/>
    <property type="match status" value="1"/>
</dbReference>
<comment type="caution">
    <text evidence="1">The sequence shown here is derived from an EMBL/GenBank/DDBJ whole genome shotgun (WGS) entry which is preliminary data.</text>
</comment>
<dbReference type="InterPro" id="IPR029052">
    <property type="entry name" value="Metallo-depent_PP-like"/>
</dbReference>